<dbReference type="AlphaFoldDB" id="A0AAQ3N510"/>
<dbReference type="EMBL" id="CP144694">
    <property type="protein sequence ID" value="WVZ02413.1"/>
    <property type="molecule type" value="Genomic_DNA"/>
</dbReference>
<evidence type="ECO:0000313" key="2">
    <source>
        <dbReference type="Proteomes" id="UP001374535"/>
    </source>
</evidence>
<keyword evidence="2" id="KW-1185">Reference proteome</keyword>
<sequence length="118" mass="13605">MHINIGVEAGCFKLDFWRLKRVIIGKRERQLILCAFKHSIFASTDCSFPEKYVVLFGKCRYPRISTHLTQITHKTKQQSDIFPTLKSPNYMCVCVFSLPSKPSIQIAACLTTQNKKKH</sequence>
<reference evidence="1 2" key="1">
    <citation type="journal article" date="2023" name="Life. Sci Alliance">
        <title>Evolutionary insights into 3D genome organization and epigenetic landscape of Vigna mungo.</title>
        <authorList>
            <person name="Junaid A."/>
            <person name="Singh B."/>
            <person name="Bhatia S."/>
        </authorList>
    </citation>
    <scope>NUCLEOTIDE SEQUENCE [LARGE SCALE GENOMIC DNA]</scope>
    <source>
        <strain evidence="1">Urdbean</strain>
    </source>
</reference>
<dbReference type="Proteomes" id="UP001374535">
    <property type="component" value="Chromosome 7"/>
</dbReference>
<name>A0AAQ3N510_VIGMU</name>
<gene>
    <name evidence="1" type="ORF">V8G54_023219</name>
</gene>
<protein>
    <submittedName>
        <fullName evidence="1">Uncharacterized protein</fullName>
    </submittedName>
</protein>
<evidence type="ECO:0000313" key="1">
    <source>
        <dbReference type="EMBL" id="WVZ02413.1"/>
    </source>
</evidence>
<accession>A0AAQ3N510</accession>
<proteinExistence type="predicted"/>
<organism evidence="1 2">
    <name type="scientific">Vigna mungo</name>
    <name type="common">Black gram</name>
    <name type="synonym">Phaseolus mungo</name>
    <dbReference type="NCBI Taxonomy" id="3915"/>
    <lineage>
        <taxon>Eukaryota</taxon>
        <taxon>Viridiplantae</taxon>
        <taxon>Streptophyta</taxon>
        <taxon>Embryophyta</taxon>
        <taxon>Tracheophyta</taxon>
        <taxon>Spermatophyta</taxon>
        <taxon>Magnoliopsida</taxon>
        <taxon>eudicotyledons</taxon>
        <taxon>Gunneridae</taxon>
        <taxon>Pentapetalae</taxon>
        <taxon>rosids</taxon>
        <taxon>fabids</taxon>
        <taxon>Fabales</taxon>
        <taxon>Fabaceae</taxon>
        <taxon>Papilionoideae</taxon>
        <taxon>50 kb inversion clade</taxon>
        <taxon>NPAAA clade</taxon>
        <taxon>indigoferoid/millettioid clade</taxon>
        <taxon>Phaseoleae</taxon>
        <taxon>Vigna</taxon>
    </lineage>
</organism>